<keyword evidence="5 9" id="KW-0798">TonB box</keyword>
<dbReference type="InterPro" id="IPR037066">
    <property type="entry name" value="Plug_dom_sf"/>
</dbReference>
<evidence type="ECO:0000256" key="10">
    <source>
        <dbReference type="SAM" id="SignalP"/>
    </source>
</evidence>
<dbReference type="NCBIfam" id="TIGR04057">
    <property type="entry name" value="SusC_RagA_signa"/>
    <property type="match status" value="1"/>
</dbReference>
<evidence type="ECO:0000256" key="2">
    <source>
        <dbReference type="ARBA" id="ARBA00022448"/>
    </source>
</evidence>
<sequence length="1044" mass="114877">MKNQLLQTTKRSMAALLIFLAVSVPLRALAQTINVSGKVTMVNSDEGIPGVSVVEKGSTNGTVTDINGQYTFEVSATGTIQFSFVGFKTQEIPVNGLSSVNVVMEEDFQQLDQVVVTGYQSQRKADLTGAVSVIDVDEIVSTPSANPIKSLQGHVPGMFVTSDGSPSGSGTTIRIRGIGTLNNNDPLYVIDGVPTKAGMHELNPNDIESIQVLKDASSASIYGSRAANGVIIVTTKKGKKGKIQVNLNAYSNISWYDNKIDVLNAEQYGSALWRSLVNTGTDPNSNNLSYQFDWNGDLANPSLNKIMVPKFLDANQTMKASDTDWFDEVSQTSVSQSYDVSVSNGTDKGNYLFSLGYLDNQGIIKTTEFTRVSARMNSNYELADGKVVIGENFSFNQTNEVRIPDGVMDGAVRAVPLIPVHTVDGIGWGGPVGGMNDRQNPVRVLQNNKQNDYDYIRLFGNFFVDVEPVKNLKFRSSLGIDYGIYDALNSQLSYSSGYLKNETNMVTNNHSSNKKIVWSNTLSYEYEVDNHRFDIMAGSEFYKQKDESFWASAQDFAVEDEDYMYLDAATGKKDNGGSAAEYALMSYFGKMNYVYNDKYLASATLRYDGSSRFGNNNQYGLFPAFSVGWRINQEDFIKDNLKSVSNLKLRFGWGKTGNQEIDNNATYSLYQTNYGGGDPTWRSPNGTAYDMYGQGTGTLPSGYSVVQTGNDDLKWETTIQTNLGIDFGLFDQKLFGGVDYFFKSTKDILILPGYIGAIGEGGSRWVNGASMENEGLEVLVGYRGSLKEEFKFEIAANFATYSNKITKLPLAVVNDYGGNGSDDNILNRPINSMYGYVADGLFRTQEELDASAEQPGKGLGRIRFADLDDNGVVDDADRTWIGNPHPDFTYGLNISAEFKGFDLTMFFQGIAGIDVINDMKRQGDFWSVDDAGSNKGTRLLNAWTPENSNSSIPALTNTDANWEGRFSTYYVENGGYMKLRTAQLGYSFPKSVIDRLKLSKLRLYVSGQNLWTVKSKKFTGLDPESPSFGYPNPVMITTGVNVAF</sequence>
<comment type="caution">
    <text evidence="13">The sequence shown here is derived from an EMBL/GenBank/DDBJ whole genome shotgun (WGS) entry which is preliminary data.</text>
</comment>
<dbReference type="Gene3D" id="2.40.170.20">
    <property type="entry name" value="TonB-dependent receptor, beta-barrel domain"/>
    <property type="match status" value="1"/>
</dbReference>
<keyword evidence="3 8" id="KW-1134">Transmembrane beta strand</keyword>
<dbReference type="Gene3D" id="2.170.130.10">
    <property type="entry name" value="TonB-dependent receptor, plug domain"/>
    <property type="match status" value="1"/>
</dbReference>
<dbReference type="Pfam" id="PF13715">
    <property type="entry name" value="CarbopepD_reg_2"/>
    <property type="match status" value="1"/>
</dbReference>
<comment type="subcellular location">
    <subcellularLocation>
        <location evidence="1 8">Cell outer membrane</location>
        <topology evidence="1 8">Multi-pass membrane protein</topology>
    </subcellularLocation>
</comment>
<dbReference type="InterPro" id="IPR036942">
    <property type="entry name" value="Beta-barrel_TonB_sf"/>
</dbReference>
<dbReference type="Gene3D" id="2.60.40.1120">
    <property type="entry name" value="Carboxypeptidase-like, regulatory domain"/>
    <property type="match status" value="1"/>
</dbReference>
<keyword evidence="4 8" id="KW-0812">Transmembrane</keyword>
<keyword evidence="7 8" id="KW-0998">Cell outer membrane</keyword>
<comment type="similarity">
    <text evidence="8 9">Belongs to the TonB-dependent receptor family.</text>
</comment>
<dbReference type="EMBL" id="MVDE01000002">
    <property type="protein sequence ID" value="PKQ69168.1"/>
    <property type="molecule type" value="Genomic_DNA"/>
</dbReference>
<dbReference type="GO" id="GO:0009279">
    <property type="term" value="C:cell outer membrane"/>
    <property type="evidence" value="ECO:0007669"/>
    <property type="project" value="UniProtKB-SubCell"/>
</dbReference>
<evidence type="ECO:0000256" key="4">
    <source>
        <dbReference type="ARBA" id="ARBA00022692"/>
    </source>
</evidence>
<dbReference type="Proteomes" id="UP000233618">
    <property type="component" value="Unassembled WGS sequence"/>
</dbReference>
<evidence type="ECO:0000256" key="5">
    <source>
        <dbReference type="ARBA" id="ARBA00023077"/>
    </source>
</evidence>
<keyword evidence="6 8" id="KW-0472">Membrane</keyword>
<keyword evidence="2 8" id="KW-0813">Transport</keyword>
<evidence type="ECO:0000256" key="8">
    <source>
        <dbReference type="PROSITE-ProRule" id="PRU01360"/>
    </source>
</evidence>
<keyword evidence="14" id="KW-1185">Reference proteome</keyword>
<protein>
    <submittedName>
        <fullName evidence="13">SusC/RagA family protein</fullName>
    </submittedName>
</protein>
<evidence type="ECO:0000259" key="12">
    <source>
        <dbReference type="Pfam" id="PF07715"/>
    </source>
</evidence>
<feature type="domain" description="TonB-dependent receptor plug" evidence="12">
    <location>
        <begin position="124"/>
        <end position="230"/>
    </location>
</feature>
<dbReference type="NCBIfam" id="TIGR04056">
    <property type="entry name" value="OMP_RagA_SusC"/>
    <property type="match status" value="1"/>
</dbReference>
<dbReference type="InterPro" id="IPR000531">
    <property type="entry name" value="Beta-barrel_TonB"/>
</dbReference>
<keyword evidence="10" id="KW-0732">Signal</keyword>
<evidence type="ECO:0000256" key="6">
    <source>
        <dbReference type="ARBA" id="ARBA00023136"/>
    </source>
</evidence>
<feature type="signal peptide" evidence="10">
    <location>
        <begin position="1"/>
        <end position="30"/>
    </location>
</feature>
<evidence type="ECO:0000256" key="9">
    <source>
        <dbReference type="RuleBase" id="RU003357"/>
    </source>
</evidence>
<dbReference type="RefSeq" id="WP_101308212.1">
    <property type="nucleotide sequence ID" value="NZ_MVDE01000002.1"/>
</dbReference>
<evidence type="ECO:0000256" key="1">
    <source>
        <dbReference type="ARBA" id="ARBA00004571"/>
    </source>
</evidence>
<dbReference type="InterPro" id="IPR039426">
    <property type="entry name" value="TonB-dep_rcpt-like"/>
</dbReference>
<dbReference type="Pfam" id="PF07715">
    <property type="entry name" value="Plug"/>
    <property type="match status" value="1"/>
</dbReference>
<evidence type="ECO:0000313" key="14">
    <source>
        <dbReference type="Proteomes" id="UP000233618"/>
    </source>
</evidence>
<proteinExistence type="inferred from homology"/>
<reference evidence="13 14" key="1">
    <citation type="journal article" date="2017" name="Front. Microbiol.">
        <title>Labilibaculum manganireducens gen. nov., sp. nov. and Labilibaculum filiforme sp. nov., Novel Bacteroidetes Isolated from Subsurface Sediments of the Baltic Sea.</title>
        <authorList>
            <person name="Vandieken V."/>
            <person name="Marshall I.P."/>
            <person name="Niemann H."/>
            <person name="Engelen B."/>
            <person name="Cypionka H."/>
        </authorList>
    </citation>
    <scope>NUCLEOTIDE SEQUENCE [LARGE SCALE GENOMIC DNA]</scope>
    <source>
        <strain evidence="13 14">59.10-2M</strain>
    </source>
</reference>
<accession>A0A2N3IFW6</accession>
<dbReference type="SUPFAM" id="SSF56935">
    <property type="entry name" value="Porins"/>
    <property type="match status" value="1"/>
</dbReference>
<dbReference type="InterPro" id="IPR012910">
    <property type="entry name" value="Plug_dom"/>
</dbReference>
<dbReference type="Pfam" id="PF00593">
    <property type="entry name" value="TonB_dep_Rec_b-barrel"/>
    <property type="match status" value="1"/>
</dbReference>
<evidence type="ECO:0000313" key="13">
    <source>
        <dbReference type="EMBL" id="PKQ69168.1"/>
    </source>
</evidence>
<dbReference type="InterPro" id="IPR023997">
    <property type="entry name" value="TonB-dep_OMP_SusC/RagA_CS"/>
</dbReference>
<evidence type="ECO:0000256" key="7">
    <source>
        <dbReference type="ARBA" id="ARBA00023237"/>
    </source>
</evidence>
<dbReference type="InterPro" id="IPR008969">
    <property type="entry name" value="CarboxyPept-like_regulatory"/>
</dbReference>
<dbReference type="PROSITE" id="PS52016">
    <property type="entry name" value="TONB_DEPENDENT_REC_3"/>
    <property type="match status" value="1"/>
</dbReference>
<evidence type="ECO:0000256" key="3">
    <source>
        <dbReference type="ARBA" id="ARBA00022452"/>
    </source>
</evidence>
<evidence type="ECO:0000259" key="11">
    <source>
        <dbReference type="Pfam" id="PF00593"/>
    </source>
</evidence>
<dbReference type="AlphaFoldDB" id="A0A2N3IFW6"/>
<feature type="chain" id="PRO_5014794479" evidence="10">
    <location>
        <begin position="31"/>
        <end position="1044"/>
    </location>
</feature>
<organism evidence="13 14">
    <name type="scientific">Labilibaculum manganireducens</name>
    <dbReference type="NCBI Taxonomy" id="1940525"/>
    <lineage>
        <taxon>Bacteria</taxon>
        <taxon>Pseudomonadati</taxon>
        <taxon>Bacteroidota</taxon>
        <taxon>Bacteroidia</taxon>
        <taxon>Marinilabiliales</taxon>
        <taxon>Marinifilaceae</taxon>
        <taxon>Labilibaculum</taxon>
    </lineage>
</organism>
<feature type="domain" description="TonB-dependent receptor-like beta-barrel" evidence="11">
    <location>
        <begin position="446"/>
        <end position="898"/>
    </location>
</feature>
<gene>
    <name evidence="13" type="ORF">BZG01_02350</name>
</gene>
<dbReference type="SUPFAM" id="SSF49464">
    <property type="entry name" value="Carboxypeptidase regulatory domain-like"/>
    <property type="match status" value="1"/>
</dbReference>
<name>A0A2N3IFW6_9BACT</name>
<dbReference type="InterPro" id="IPR023996">
    <property type="entry name" value="TonB-dep_OMP_SusC/RagA"/>
</dbReference>